<dbReference type="EMBL" id="ANIZ01003093">
    <property type="protein sequence ID" value="ETI35737.1"/>
    <property type="molecule type" value="Genomic_DNA"/>
</dbReference>
<accession>V9EBS4</accession>
<sequence length="78" mass="8635">MLPLLLAFLRSAATDEEVEPQTVIFKFAALLLCFIATVADEMNMRDILSTSMGEELPCDVEVFLMGEEVAEYNGVKGF</sequence>
<name>V9EBS4_PHYNI</name>
<organism evidence="1 2">
    <name type="scientific">Phytophthora nicotianae P1569</name>
    <dbReference type="NCBI Taxonomy" id="1317065"/>
    <lineage>
        <taxon>Eukaryota</taxon>
        <taxon>Sar</taxon>
        <taxon>Stramenopiles</taxon>
        <taxon>Oomycota</taxon>
        <taxon>Peronosporomycetes</taxon>
        <taxon>Peronosporales</taxon>
        <taxon>Peronosporaceae</taxon>
        <taxon>Phytophthora</taxon>
    </lineage>
</organism>
<gene>
    <name evidence="1" type="ORF">F443_17957</name>
</gene>
<reference evidence="1 2" key="1">
    <citation type="submission" date="2013-11" db="EMBL/GenBank/DDBJ databases">
        <title>The Genome Sequence of Phytophthora parasitica P1569.</title>
        <authorList>
            <consortium name="The Broad Institute Genomics Platform"/>
            <person name="Russ C."/>
            <person name="Tyler B."/>
            <person name="Panabieres F."/>
            <person name="Shan W."/>
            <person name="Tripathy S."/>
            <person name="Grunwald N."/>
            <person name="Machado M."/>
            <person name="Johnson C.S."/>
            <person name="Arredondo F."/>
            <person name="Hong C."/>
            <person name="Coffey M."/>
            <person name="Young S.K."/>
            <person name="Zeng Q."/>
            <person name="Gargeya S."/>
            <person name="Fitzgerald M."/>
            <person name="Abouelleil A."/>
            <person name="Alvarado L."/>
            <person name="Chapman S.B."/>
            <person name="Gainer-Dewar J."/>
            <person name="Goldberg J."/>
            <person name="Griggs A."/>
            <person name="Gujja S."/>
            <person name="Hansen M."/>
            <person name="Howarth C."/>
            <person name="Imamovic A."/>
            <person name="Ireland A."/>
            <person name="Larimer J."/>
            <person name="McCowan C."/>
            <person name="Murphy C."/>
            <person name="Pearson M."/>
            <person name="Poon T.W."/>
            <person name="Priest M."/>
            <person name="Roberts A."/>
            <person name="Saif S."/>
            <person name="Shea T."/>
            <person name="Sykes S."/>
            <person name="Wortman J."/>
            <person name="Nusbaum C."/>
            <person name="Birren B."/>
        </authorList>
    </citation>
    <scope>NUCLEOTIDE SEQUENCE [LARGE SCALE GENOMIC DNA]</scope>
    <source>
        <strain evidence="1 2">P1569</strain>
    </source>
</reference>
<protein>
    <submittedName>
        <fullName evidence="1">Uncharacterized protein</fullName>
    </submittedName>
</protein>
<evidence type="ECO:0000313" key="1">
    <source>
        <dbReference type="EMBL" id="ETI35737.1"/>
    </source>
</evidence>
<dbReference type="HOGENOM" id="CLU_2627320_0_0_1"/>
<keyword evidence="2" id="KW-1185">Reference proteome</keyword>
<proteinExistence type="predicted"/>
<dbReference type="AlphaFoldDB" id="V9EBS4"/>
<comment type="caution">
    <text evidence="1">The sequence shown here is derived from an EMBL/GenBank/DDBJ whole genome shotgun (WGS) entry which is preliminary data.</text>
</comment>
<dbReference type="Proteomes" id="UP000018721">
    <property type="component" value="Unassembled WGS sequence"/>
</dbReference>
<evidence type="ECO:0000313" key="2">
    <source>
        <dbReference type="Proteomes" id="UP000018721"/>
    </source>
</evidence>